<evidence type="ECO:0000256" key="7">
    <source>
        <dbReference type="RuleBase" id="RU004106"/>
    </source>
</evidence>
<evidence type="ECO:0000256" key="2">
    <source>
        <dbReference type="ARBA" id="ARBA00009320"/>
    </source>
</evidence>
<keyword evidence="11" id="KW-1185">Reference proteome</keyword>
<organism evidence="10 11">
    <name type="scientific">Ostreobium quekettii</name>
    <dbReference type="NCBI Taxonomy" id="121088"/>
    <lineage>
        <taxon>Eukaryota</taxon>
        <taxon>Viridiplantae</taxon>
        <taxon>Chlorophyta</taxon>
        <taxon>core chlorophytes</taxon>
        <taxon>Ulvophyceae</taxon>
        <taxon>TCBD clade</taxon>
        <taxon>Bryopsidales</taxon>
        <taxon>Ostreobineae</taxon>
        <taxon>Ostreobiaceae</taxon>
        <taxon>Ostreobium</taxon>
    </lineage>
</organism>
<evidence type="ECO:0000256" key="6">
    <source>
        <dbReference type="PIRSR" id="PIRSR006468-1"/>
    </source>
</evidence>
<dbReference type="NCBIfam" id="TIGR01123">
    <property type="entry name" value="ilvE_II"/>
    <property type="match status" value="1"/>
</dbReference>
<dbReference type="NCBIfam" id="NF009897">
    <property type="entry name" value="PRK13357.1"/>
    <property type="match status" value="1"/>
</dbReference>
<keyword evidence="9" id="KW-0028">Amino-acid biosynthesis</keyword>
<keyword evidence="3 9" id="KW-0032">Aminotransferase</keyword>
<keyword evidence="5 8" id="KW-0663">Pyridoxal phosphate</keyword>
<comment type="similarity">
    <text evidence="2 7">Belongs to the class-IV pyridoxal-phosphate-dependent aminotransferase family.</text>
</comment>
<dbReference type="SUPFAM" id="SSF56752">
    <property type="entry name" value="D-aminoacid aminotransferase-like PLP-dependent enzymes"/>
    <property type="match status" value="1"/>
</dbReference>
<comment type="catalytic activity">
    <reaction evidence="9">
        <text>L-leucine + 2-oxoglutarate = 4-methyl-2-oxopentanoate + L-glutamate</text>
        <dbReference type="Rhea" id="RHEA:18321"/>
        <dbReference type="ChEBI" id="CHEBI:16810"/>
        <dbReference type="ChEBI" id="CHEBI:17865"/>
        <dbReference type="ChEBI" id="CHEBI:29985"/>
        <dbReference type="ChEBI" id="CHEBI:57427"/>
        <dbReference type="EC" id="2.6.1.42"/>
    </reaction>
</comment>
<evidence type="ECO:0000256" key="5">
    <source>
        <dbReference type="ARBA" id="ARBA00022898"/>
    </source>
</evidence>
<dbReference type="PIRSF" id="PIRSF006468">
    <property type="entry name" value="BCAT1"/>
    <property type="match status" value="1"/>
</dbReference>
<dbReference type="Pfam" id="PF01063">
    <property type="entry name" value="Aminotran_4"/>
    <property type="match status" value="1"/>
</dbReference>
<gene>
    <name evidence="10" type="ORF">OSTQU699_LOCUS5489</name>
</gene>
<evidence type="ECO:0000256" key="1">
    <source>
        <dbReference type="ARBA" id="ARBA00001933"/>
    </source>
</evidence>
<evidence type="ECO:0000313" key="11">
    <source>
        <dbReference type="Proteomes" id="UP000708148"/>
    </source>
</evidence>
<dbReference type="GO" id="GO:0004084">
    <property type="term" value="F:branched-chain-amino-acid transaminase activity"/>
    <property type="evidence" value="ECO:0007669"/>
    <property type="project" value="UniProtKB-EC"/>
</dbReference>
<comment type="caution">
    <text evidence="10">The sequence shown here is derived from an EMBL/GenBank/DDBJ whole genome shotgun (WGS) entry which is preliminary data.</text>
</comment>
<dbReference type="Gene3D" id="3.20.10.10">
    <property type="entry name" value="D-amino Acid Aminotransferase, subunit A, domain 2"/>
    <property type="match status" value="1"/>
</dbReference>
<proteinExistence type="inferred from homology"/>
<sequence>MRGQLQALLRRAASTQGRSKIDIDWDNLSFNLDHHGQEMFCAVWNGPAKGWEGQLQDYGPLSLMPSAQALNYGQSIFEGMKARRTAKDRIVLFRPEMNASRMKDGARRLCMPEVPQHTFINAVEETVRANSEYVPPLGKGALYIRPLLFGSGPILGLAPAPSYTFVTYCAAVGSYFKGGQLKPIDLVVENKFHRAAPGGMGGTKAAGNYSAVLQIQRAANAKGFADVVYLDCKTDAYLEEVSACNIFVVKGRTIKTPPLTGTILPGVTRDSILQLARKRGYDVKEQPIPVVEALEADEIFTTGTAVVVSPVGSLTHKGKRRVYGGGVAPTPVGLELYGDLTAIQNEQTGDHFGWVHPVC</sequence>
<evidence type="ECO:0000256" key="8">
    <source>
        <dbReference type="RuleBase" id="RU004516"/>
    </source>
</evidence>
<keyword evidence="4 9" id="KW-0808">Transferase</keyword>
<dbReference type="InterPro" id="IPR036038">
    <property type="entry name" value="Aminotransferase-like"/>
</dbReference>
<dbReference type="InterPro" id="IPR033939">
    <property type="entry name" value="BCAT_family"/>
</dbReference>
<evidence type="ECO:0000256" key="9">
    <source>
        <dbReference type="RuleBase" id="RU004517"/>
    </source>
</evidence>
<comment type="catalytic activity">
    <reaction evidence="9">
        <text>L-valine + 2-oxoglutarate = 3-methyl-2-oxobutanoate + L-glutamate</text>
        <dbReference type="Rhea" id="RHEA:24813"/>
        <dbReference type="ChEBI" id="CHEBI:11851"/>
        <dbReference type="ChEBI" id="CHEBI:16810"/>
        <dbReference type="ChEBI" id="CHEBI:29985"/>
        <dbReference type="ChEBI" id="CHEBI:57762"/>
        <dbReference type="EC" id="2.6.1.42"/>
    </reaction>
</comment>
<accession>A0A8S1IZA4</accession>
<dbReference type="InterPro" id="IPR018300">
    <property type="entry name" value="Aminotrans_IV_CS"/>
</dbReference>
<dbReference type="InterPro" id="IPR043131">
    <property type="entry name" value="BCAT-like_N"/>
</dbReference>
<protein>
    <recommendedName>
        <fullName evidence="9">Branched-chain-amino-acid aminotransferase</fullName>
        <ecNumber evidence="9">2.6.1.42</ecNumber>
    </recommendedName>
</protein>
<dbReference type="EC" id="2.6.1.42" evidence="9"/>
<feature type="modified residue" description="N6-(pyridoxal phosphate)lysine" evidence="6">
    <location>
        <position position="204"/>
    </location>
</feature>
<dbReference type="PANTHER" id="PTHR42825:SF2">
    <property type="entry name" value="BRANCHED-CHAIN-AMINO-ACID AMINOTRANSFERASE 3, CHLOROPLASTIC-RELATED"/>
    <property type="match status" value="1"/>
</dbReference>
<dbReference type="AlphaFoldDB" id="A0A8S1IZA4"/>
<dbReference type="GO" id="GO:0009082">
    <property type="term" value="P:branched-chain amino acid biosynthetic process"/>
    <property type="evidence" value="ECO:0007669"/>
    <property type="project" value="UniProtKB-KW"/>
</dbReference>
<keyword evidence="9" id="KW-0100">Branched-chain amino acid biosynthesis</keyword>
<dbReference type="EMBL" id="CAJHUC010001182">
    <property type="protein sequence ID" value="CAD7700130.1"/>
    <property type="molecule type" value="Genomic_DNA"/>
</dbReference>
<dbReference type="Proteomes" id="UP000708148">
    <property type="component" value="Unassembled WGS sequence"/>
</dbReference>
<dbReference type="InterPro" id="IPR005786">
    <property type="entry name" value="B_amino_transII"/>
</dbReference>
<dbReference type="InterPro" id="IPR001544">
    <property type="entry name" value="Aminotrans_IV"/>
</dbReference>
<evidence type="ECO:0000313" key="10">
    <source>
        <dbReference type="EMBL" id="CAD7700130.1"/>
    </source>
</evidence>
<name>A0A8S1IZA4_9CHLO</name>
<dbReference type="InterPro" id="IPR043132">
    <property type="entry name" value="BCAT-like_C"/>
</dbReference>
<dbReference type="Gene3D" id="3.30.470.10">
    <property type="match status" value="1"/>
</dbReference>
<reference evidence="10" key="1">
    <citation type="submission" date="2020-12" db="EMBL/GenBank/DDBJ databases">
        <authorList>
            <person name="Iha C."/>
        </authorList>
    </citation>
    <scope>NUCLEOTIDE SEQUENCE</scope>
</reference>
<dbReference type="CDD" id="cd01557">
    <property type="entry name" value="BCAT_beta_family"/>
    <property type="match status" value="1"/>
</dbReference>
<dbReference type="GO" id="GO:0008652">
    <property type="term" value="P:amino acid biosynthetic process"/>
    <property type="evidence" value="ECO:0007669"/>
    <property type="project" value="UniProtKB-KW"/>
</dbReference>
<dbReference type="PANTHER" id="PTHR42825">
    <property type="entry name" value="AMINO ACID AMINOTRANSFERASE"/>
    <property type="match status" value="1"/>
</dbReference>
<dbReference type="PROSITE" id="PS00770">
    <property type="entry name" value="AA_TRANSFER_CLASS_4"/>
    <property type="match status" value="1"/>
</dbReference>
<comment type="cofactor">
    <cofactor evidence="1 8">
        <name>pyridoxal 5'-phosphate</name>
        <dbReference type="ChEBI" id="CHEBI:597326"/>
    </cofactor>
</comment>
<comment type="catalytic activity">
    <reaction evidence="9">
        <text>L-isoleucine + 2-oxoglutarate = (S)-3-methyl-2-oxopentanoate + L-glutamate</text>
        <dbReference type="Rhea" id="RHEA:24801"/>
        <dbReference type="ChEBI" id="CHEBI:16810"/>
        <dbReference type="ChEBI" id="CHEBI:29985"/>
        <dbReference type="ChEBI" id="CHEBI:35146"/>
        <dbReference type="ChEBI" id="CHEBI:58045"/>
        <dbReference type="EC" id="2.6.1.42"/>
    </reaction>
</comment>
<evidence type="ECO:0000256" key="4">
    <source>
        <dbReference type="ARBA" id="ARBA00022679"/>
    </source>
</evidence>
<dbReference type="OrthoDB" id="409992at2759"/>
<evidence type="ECO:0000256" key="3">
    <source>
        <dbReference type="ARBA" id="ARBA00022576"/>
    </source>
</evidence>